<evidence type="ECO:0000256" key="6">
    <source>
        <dbReference type="ARBA" id="ARBA00022989"/>
    </source>
</evidence>
<gene>
    <name evidence="9" type="primary">ubiA</name>
</gene>
<keyword evidence="6 8" id="KW-1133">Transmembrane helix</keyword>
<dbReference type="CDD" id="cd13959">
    <property type="entry name" value="PT_UbiA_COQ2"/>
    <property type="match status" value="1"/>
</dbReference>
<dbReference type="AlphaFoldDB" id="A0A075HM86"/>
<comment type="subcellular location">
    <subcellularLocation>
        <location evidence="2">Cell membrane</location>
        <topology evidence="2">Multi-pass membrane protein</topology>
    </subcellularLocation>
</comment>
<feature type="transmembrane region" description="Helical" evidence="8">
    <location>
        <begin position="12"/>
        <end position="29"/>
    </location>
</feature>
<accession>A0A075HM86</accession>
<dbReference type="InterPro" id="IPR044878">
    <property type="entry name" value="UbiA_sf"/>
</dbReference>
<protein>
    <submittedName>
        <fullName evidence="9">4-hydroxybenzoate polyprenyltransferase (UbiA)</fullName>
    </submittedName>
</protein>
<reference evidence="9" key="1">
    <citation type="journal article" date="2014" name="Genome Biol. Evol.">
        <title>Pangenome evidence for extensive interdomain horizontal transfer affecting lineage core and shell genes in uncultured planktonic thaumarchaeota and euryarchaeota.</title>
        <authorList>
            <person name="Deschamps P."/>
            <person name="Zivanovic Y."/>
            <person name="Moreira D."/>
            <person name="Rodriguez-Valera F."/>
            <person name="Lopez-Garcia P."/>
        </authorList>
    </citation>
    <scope>NUCLEOTIDE SEQUENCE</scope>
</reference>
<comment type="cofactor">
    <cofactor evidence="1">
        <name>Mg(2+)</name>
        <dbReference type="ChEBI" id="CHEBI:18420"/>
    </cofactor>
</comment>
<dbReference type="GO" id="GO:0016765">
    <property type="term" value="F:transferase activity, transferring alkyl or aryl (other than methyl) groups"/>
    <property type="evidence" value="ECO:0007669"/>
    <property type="project" value="InterPro"/>
</dbReference>
<comment type="similarity">
    <text evidence="3">Belongs to the UbiA prenyltransferase family.</text>
</comment>
<feature type="transmembrane region" description="Helical" evidence="8">
    <location>
        <begin position="220"/>
        <end position="240"/>
    </location>
</feature>
<dbReference type="FunFam" id="1.10.357.140:FF:000008">
    <property type="entry name" value="4-hydroxybenzoate octaprenyltransferase"/>
    <property type="match status" value="1"/>
</dbReference>
<keyword evidence="4 9" id="KW-0808">Transferase</keyword>
<evidence type="ECO:0000256" key="4">
    <source>
        <dbReference type="ARBA" id="ARBA00022679"/>
    </source>
</evidence>
<feature type="transmembrane region" description="Helical" evidence="8">
    <location>
        <begin position="133"/>
        <end position="154"/>
    </location>
</feature>
<sequence>MGIKEILDFVKIEHMLFSLPFVLIGFVLADKEFGSEQMDIVWILVAAIGARGLALSLNRIIDRDIDAENPRTATRHLPSGTMSVQTAWILSGGFLLMLLLAAWMLNVVALQMAWLPVLVFVIYPYTKRISWICHFWVGLCLALAPAGAWVAIAADSHGWAAITGMLDGRTEFPWYPEVFFISFGVALWIAAFDINYALMDRDADRKQGVRSFPASYGQEATRKLSVALTIGWLVCFLLAGMHDFTDGRNFRYILWVPSVALMALINIFVMTKGAGAATESDEAMERFQKTLFRASMLTGWALLASLMFVEYYTDGLDD</sequence>
<dbReference type="Pfam" id="PF01040">
    <property type="entry name" value="UbiA"/>
    <property type="match status" value="1"/>
</dbReference>
<evidence type="ECO:0000256" key="7">
    <source>
        <dbReference type="ARBA" id="ARBA00023136"/>
    </source>
</evidence>
<dbReference type="Gene3D" id="1.10.357.140">
    <property type="entry name" value="UbiA prenyltransferase"/>
    <property type="match status" value="1"/>
</dbReference>
<evidence type="ECO:0000256" key="8">
    <source>
        <dbReference type="SAM" id="Phobius"/>
    </source>
</evidence>
<proteinExistence type="inferred from homology"/>
<feature type="transmembrane region" description="Helical" evidence="8">
    <location>
        <begin position="82"/>
        <end position="102"/>
    </location>
</feature>
<keyword evidence="7 8" id="KW-0472">Membrane</keyword>
<organism evidence="9">
    <name type="scientific">uncultured marine group II/III euryarchaeote KM3_69_F11</name>
    <dbReference type="NCBI Taxonomy" id="1456490"/>
    <lineage>
        <taxon>Archaea</taxon>
        <taxon>Methanobacteriati</taxon>
        <taxon>Methanobacteriota</taxon>
        <taxon>environmental samples</taxon>
    </lineage>
</organism>
<dbReference type="NCBIfam" id="TIGR01475">
    <property type="entry name" value="ubiA_other"/>
    <property type="match status" value="1"/>
</dbReference>
<feature type="transmembrane region" description="Helical" evidence="8">
    <location>
        <begin position="291"/>
        <end position="312"/>
    </location>
</feature>
<evidence type="ECO:0000256" key="5">
    <source>
        <dbReference type="ARBA" id="ARBA00022692"/>
    </source>
</evidence>
<feature type="transmembrane region" description="Helical" evidence="8">
    <location>
        <begin position="174"/>
        <end position="199"/>
    </location>
</feature>
<dbReference type="InterPro" id="IPR039653">
    <property type="entry name" value="Prenyltransferase"/>
</dbReference>
<evidence type="ECO:0000313" key="9">
    <source>
        <dbReference type="EMBL" id="AIF15078.1"/>
    </source>
</evidence>
<evidence type="ECO:0000256" key="3">
    <source>
        <dbReference type="ARBA" id="ARBA00005985"/>
    </source>
</evidence>
<dbReference type="InterPro" id="IPR006371">
    <property type="entry name" value="Polyprenyltransferase_UbiA-li"/>
</dbReference>
<dbReference type="GO" id="GO:0005886">
    <property type="term" value="C:plasma membrane"/>
    <property type="evidence" value="ECO:0007669"/>
    <property type="project" value="UniProtKB-SubCell"/>
</dbReference>
<dbReference type="EMBL" id="KF901019">
    <property type="protein sequence ID" value="AIF15078.1"/>
    <property type="molecule type" value="Genomic_DNA"/>
</dbReference>
<feature type="transmembrane region" description="Helical" evidence="8">
    <location>
        <begin position="252"/>
        <end position="270"/>
    </location>
</feature>
<dbReference type="PANTHER" id="PTHR11048">
    <property type="entry name" value="PRENYLTRANSFERASES"/>
    <property type="match status" value="1"/>
</dbReference>
<name>A0A075HM86_9EURY</name>
<dbReference type="PANTHER" id="PTHR11048:SF28">
    <property type="entry name" value="4-HYDROXYBENZOATE POLYPRENYLTRANSFERASE, MITOCHONDRIAL"/>
    <property type="match status" value="1"/>
</dbReference>
<evidence type="ECO:0000256" key="1">
    <source>
        <dbReference type="ARBA" id="ARBA00001946"/>
    </source>
</evidence>
<feature type="transmembrane region" description="Helical" evidence="8">
    <location>
        <begin position="41"/>
        <end position="61"/>
    </location>
</feature>
<dbReference type="InterPro" id="IPR000537">
    <property type="entry name" value="UbiA_prenyltransferase"/>
</dbReference>
<dbReference type="GO" id="GO:0006744">
    <property type="term" value="P:ubiquinone biosynthetic process"/>
    <property type="evidence" value="ECO:0007669"/>
    <property type="project" value="TreeGrafter"/>
</dbReference>
<feature type="transmembrane region" description="Helical" evidence="8">
    <location>
        <begin position="108"/>
        <end position="126"/>
    </location>
</feature>
<keyword evidence="5 8" id="KW-0812">Transmembrane</keyword>
<evidence type="ECO:0000256" key="2">
    <source>
        <dbReference type="ARBA" id="ARBA00004651"/>
    </source>
</evidence>
<dbReference type="Gene3D" id="1.20.120.1780">
    <property type="entry name" value="UbiA prenyltransferase"/>
    <property type="match status" value="1"/>
</dbReference>